<comment type="caution">
    <text evidence="1">The sequence shown here is derived from an EMBL/GenBank/DDBJ whole genome shotgun (WGS) entry which is preliminary data.</text>
</comment>
<sequence>MRTIEDFFIDIEDFHDDLEIRDTKTIHTQEYEDTVRELYADWQAVKVSLKPHTSERVIEEIDTLFTDLLGESRRSSPRVSQSANYLESIENIYIEEIYPEISMREIEAGFVNSLVSELDQIEDDKYHTYIEEAIQCIQVGANRGAVVLGWQAAMYGLYCKLEEHSEPIHVAYEKKFHTKPDTSIDDFWDFQKLKDENVLILAEYIGIIDKSLKDMLVR</sequence>
<keyword evidence="2" id="KW-1185">Reference proteome</keyword>
<proteinExistence type="predicted"/>
<dbReference type="Proteomes" id="UP001596545">
    <property type="component" value="Unassembled WGS sequence"/>
</dbReference>
<dbReference type="RefSeq" id="WP_256408225.1">
    <property type="nucleotide sequence ID" value="NZ_JANHDN010000002.1"/>
</dbReference>
<evidence type="ECO:0000313" key="2">
    <source>
        <dbReference type="Proteomes" id="UP001596545"/>
    </source>
</evidence>
<dbReference type="EMBL" id="JBHTBL010000011">
    <property type="protein sequence ID" value="MFC7325497.1"/>
    <property type="molecule type" value="Genomic_DNA"/>
</dbReference>
<accession>A0ABD6AN98</accession>
<dbReference type="AlphaFoldDB" id="A0ABD6AN98"/>
<gene>
    <name evidence="1" type="ORF">ACFQMF_13000</name>
</gene>
<organism evidence="1 2">
    <name type="scientific">Halorubrum rutilum</name>
    <dbReference type="NCBI Taxonomy" id="1364933"/>
    <lineage>
        <taxon>Archaea</taxon>
        <taxon>Methanobacteriati</taxon>
        <taxon>Methanobacteriota</taxon>
        <taxon>Stenosarchaea group</taxon>
        <taxon>Halobacteria</taxon>
        <taxon>Halobacteriales</taxon>
        <taxon>Haloferacaceae</taxon>
        <taxon>Halorubrum</taxon>
    </lineage>
</organism>
<evidence type="ECO:0000313" key="1">
    <source>
        <dbReference type="EMBL" id="MFC7325497.1"/>
    </source>
</evidence>
<protein>
    <submittedName>
        <fullName evidence="1">Uncharacterized protein</fullName>
    </submittedName>
</protein>
<name>A0ABD6AN98_9EURY</name>
<reference evidence="1 2" key="1">
    <citation type="journal article" date="2019" name="Int. J. Syst. Evol. Microbiol.">
        <title>The Global Catalogue of Microorganisms (GCM) 10K type strain sequencing project: providing services to taxonomists for standard genome sequencing and annotation.</title>
        <authorList>
            <consortium name="The Broad Institute Genomics Platform"/>
            <consortium name="The Broad Institute Genome Sequencing Center for Infectious Disease"/>
            <person name="Wu L."/>
            <person name="Ma J."/>
        </authorList>
    </citation>
    <scope>NUCLEOTIDE SEQUENCE [LARGE SCALE GENOMIC DNA]</scope>
    <source>
        <strain evidence="1 2">CGMCC 1.12554</strain>
    </source>
</reference>